<dbReference type="PANTHER" id="PTHR47591">
    <property type="entry name" value="ZINC FINGER PROTEIN ZAT2-RELATED"/>
    <property type="match status" value="1"/>
</dbReference>
<evidence type="ECO:0000256" key="1">
    <source>
        <dbReference type="SAM" id="MobiDB-lite"/>
    </source>
</evidence>
<reference evidence="3 4" key="1">
    <citation type="submission" date="2018-09" db="EMBL/GenBank/DDBJ databases">
        <title>A high-quality reference genome of wild soybean provides a powerful tool to mine soybean genomes.</title>
        <authorList>
            <person name="Xie M."/>
            <person name="Chung C.Y.L."/>
            <person name="Li M.-W."/>
            <person name="Wong F.-L."/>
            <person name="Chan T.-F."/>
            <person name="Lam H.-M."/>
        </authorList>
    </citation>
    <scope>NUCLEOTIDE SEQUENCE [LARGE SCALE GENOMIC DNA]</scope>
    <source>
        <strain evidence="4">cv. W05</strain>
        <tissue evidence="3">Hypocotyl of etiolated seedlings</tissue>
    </source>
</reference>
<name>A0A445M3M6_GLYSO</name>
<dbReference type="InterPro" id="IPR013087">
    <property type="entry name" value="Znf_C2H2_type"/>
</dbReference>
<keyword evidence="4" id="KW-1185">Reference proteome</keyword>
<proteinExistence type="predicted"/>
<organism evidence="3 4">
    <name type="scientific">Glycine soja</name>
    <name type="common">Wild soybean</name>
    <dbReference type="NCBI Taxonomy" id="3848"/>
    <lineage>
        <taxon>Eukaryota</taxon>
        <taxon>Viridiplantae</taxon>
        <taxon>Streptophyta</taxon>
        <taxon>Embryophyta</taxon>
        <taxon>Tracheophyta</taxon>
        <taxon>Spermatophyta</taxon>
        <taxon>Magnoliopsida</taxon>
        <taxon>eudicotyledons</taxon>
        <taxon>Gunneridae</taxon>
        <taxon>Pentapetalae</taxon>
        <taxon>rosids</taxon>
        <taxon>fabids</taxon>
        <taxon>Fabales</taxon>
        <taxon>Fabaceae</taxon>
        <taxon>Papilionoideae</taxon>
        <taxon>50 kb inversion clade</taxon>
        <taxon>NPAAA clade</taxon>
        <taxon>indigoferoid/millettioid clade</taxon>
        <taxon>Phaseoleae</taxon>
        <taxon>Glycine</taxon>
        <taxon>Glycine subgen. Soja</taxon>
    </lineage>
</organism>
<evidence type="ECO:0000313" key="3">
    <source>
        <dbReference type="EMBL" id="RZC30207.1"/>
    </source>
</evidence>
<gene>
    <name evidence="3" type="ORF">D0Y65_001689</name>
</gene>
<evidence type="ECO:0000313" key="4">
    <source>
        <dbReference type="Proteomes" id="UP000289340"/>
    </source>
</evidence>
<feature type="compositionally biased region" description="Polar residues" evidence="1">
    <location>
        <begin position="25"/>
        <end position="35"/>
    </location>
</feature>
<feature type="domain" description="C2H2-type" evidence="2">
    <location>
        <begin position="203"/>
        <end position="223"/>
    </location>
</feature>
<evidence type="ECO:0000259" key="2">
    <source>
        <dbReference type="PROSITE" id="PS00028"/>
    </source>
</evidence>
<feature type="compositionally biased region" description="Basic and acidic residues" evidence="1">
    <location>
        <begin position="247"/>
        <end position="261"/>
    </location>
</feature>
<feature type="compositionally biased region" description="Gly residues" evidence="1">
    <location>
        <begin position="73"/>
        <end position="91"/>
    </location>
</feature>
<dbReference type="AlphaFoldDB" id="A0A445M3M6"/>
<protein>
    <recommendedName>
        <fullName evidence="2">C2H2-type domain-containing protein</fullName>
    </recommendedName>
</protein>
<dbReference type="PROSITE" id="PS00028">
    <property type="entry name" value="ZINC_FINGER_C2H2_1"/>
    <property type="match status" value="1"/>
</dbReference>
<sequence>MQNQNPSEDDSTKKSPSSPSDDTSHPTNNNNNPQGESLVMKTVWQVLEELGGSGDDSDGDSGFGDGAPVAVAVGGGGDDNGDGDGGVGGGATVAMEKSDDDSDNNGDNSGSNLAVAVVVGGGDGSGSSGVGATVTVSVAVSGGGGNHGGGSSGGGGGGPVAVSVAVGGGSTVVESVVVSTEGVQGRKRKTSIVRDPPTGRPTCPLCQKEFPTWKGAFGHMRAHPDRDYRGFFKPPVFGSPSSTQDQPPRDDKGDDSAKKSSGEVNNGEKGSASSHVRVPMFDLNEPIEEEGSSHAAEPAEDMSSEEGKGFGFDLNEMPPAED</sequence>
<feature type="region of interest" description="Disordered" evidence="1">
    <location>
        <begin position="226"/>
        <end position="322"/>
    </location>
</feature>
<dbReference type="EMBL" id="QZWG01000001">
    <property type="protein sequence ID" value="RZC30207.1"/>
    <property type="molecule type" value="Genomic_DNA"/>
</dbReference>
<feature type="region of interest" description="Disordered" evidence="1">
    <location>
        <begin position="1"/>
        <end position="113"/>
    </location>
</feature>
<accession>A0A445M3M6</accession>
<dbReference type="Proteomes" id="UP000289340">
    <property type="component" value="Chromosome 1"/>
</dbReference>
<dbReference type="PANTHER" id="PTHR47591:SF13">
    <property type="entry name" value="OS02G0293900 PROTEIN"/>
    <property type="match status" value="1"/>
</dbReference>
<comment type="caution">
    <text evidence="3">The sequence shown here is derived from an EMBL/GenBank/DDBJ whole genome shotgun (WGS) entry which is preliminary data.</text>
</comment>